<keyword evidence="1" id="KW-1133">Transmembrane helix</keyword>
<proteinExistence type="predicted"/>
<sequence length="133" mass="15812">MSSLSSPICFVELWCLLLLSISNMLVKNCWRYLIAYLVYCYLIFWFHVLEFGRYIFLLHLYFENINFCCFILFAEAHMKYGHVLGCVIVDCNEEASIYLNLKPVVQIGLKKICTEVDELYLLYVRTVEYLFLD</sequence>
<feature type="transmembrane region" description="Helical" evidence="1">
    <location>
        <begin position="32"/>
        <end position="48"/>
    </location>
</feature>
<organism evidence="2 3">
    <name type="scientific">Cinchona calisaya</name>
    <dbReference type="NCBI Taxonomy" id="153742"/>
    <lineage>
        <taxon>Eukaryota</taxon>
        <taxon>Viridiplantae</taxon>
        <taxon>Streptophyta</taxon>
        <taxon>Embryophyta</taxon>
        <taxon>Tracheophyta</taxon>
        <taxon>Spermatophyta</taxon>
        <taxon>Magnoliopsida</taxon>
        <taxon>eudicotyledons</taxon>
        <taxon>Gunneridae</taxon>
        <taxon>Pentapetalae</taxon>
        <taxon>asterids</taxon>
        <taxon>lamiids</taxon>
        <taxon>Gentianales</taxon>
        <taxon>Rubiaceae</taxon>
        <taxon>Cinchonoideae</taxon>
        <taxon>Cinchoneae</taxon>
        <taxon>Cinchona</taxon>
    </lineage>
</organism>
<evidence type="ECO:0000256" key="1">
    <source>
        <dbReference type="SAM" id="Phobius"/>
    </source>
</evidence>
<dbReference type="EMBL" id="JBJUIK010000012">
    <property type="protein sequence ID" value="KAL3510498.1"/>
    <property type="molecule type" value="Genomic_DNA"/>
</dbReference>
<gene>
    <name evidence="2" type="ORF">ACH5RR_029899</name>
</gene>
<protein>
    <submittedName>
        <fullName evidence="2">Uncharacterized protein</fullName>
    </submittedName>
</protein>
<evidence type="ECO:0000313" key="3">
    <source>
        <dbReference type="Proteomes" id="UP001630127"/>
    </source>
</evidence>
<keyword evidence="1" id="KW-0472">Membrane</keyword>
<name>A0ABD2YY94_9GENT</name>
<dbReference type="AlphaFoldDB" id="A0ABD2YY94"/>
<evidence type="ECO:0000313" key="2">
    <source>
        <dbReference type="EMBL" id="KAL3510498.1"/>
    </source>
</evidence>
<accession>A0ABD2YY94</accession>
<keyword evidence="3" id="KW-1185">Reference proteome</keyword>
<comment type="caution">
    <text evidence="2">The sequence shown here is derived from an EMBL/GenBank/DDBJ whole genome shotgun (WGS) entry which is preliminary data.</text>
</comment>
<reference evidence="2 3" key="1">
    <citation type="submission" date="2024-11" db="EMBL/GenBank/DDBJ databases">
        <title>A near-complete genome assembly of Cinchona calisaya.</title>
        <authorList>
            <person name="Lian D.C."/>
            <person name="Zhao X.W."/>
            <person name="Wei L."/>
        </authorList>
    </citation>
    <scope>NUCLEOTIDE SEQUENCE [LARGE SCALE GENOMIC DNA]</scope>
    <source>
        <tissue evidence="2">Nenye</tissue>
    </source>
</reference>
<feature type="transmembrane region" description="Helical" evidence="1">
    <location>
        <begin position="6"/>
        <end position="25"/>
    </location>
</feature>
<dbReference type="Proteomes" id="UP001630127">
    <property type="component" value="Unassembled WGS sequence"/>
</dbReference>
<keyword evidence="1" id="KW-0812">Transmembrane</keyword>